<evidence type="ECO:0000313" key="6">
    <source>
        <dbReference type="Proteomes" id="UP000435177"/>
    </source>
</evidence>
<dbReference type="InterPro" id="IPR009061">
    <property type="entry name" value="DNA-bd_dom_put_sf"/>
</dbReference>
<dbReference type="EMBL" id="WOAA01000002">
    <property type="protein sequence ID" value="MUG65081.1"/>
    <property type="molecule type" value="Genomic_DNA"/>
</dbReference>
<dbReference type="Gene3D" id="1.10.1660.10">
    <property type="match status" value="1"/>
</dbReference>
<evidence type="ECO:0000313" key="5">
    <source>
        <dbReference type="Proteomes" id="UP000215596"/>
    </source>
</evidence>
<dbReference type="InterPro" id="IPR000551">
    <property type="entry name" value="MerR-type_HTH_dom"/>
</dbReference>
<evidence type="ECO:0000313" key="3">
    <source>
        <dbReference type="EMBL" id="MUG65081.1"/>
    </source>
</evidence>
<dbReference type="Proteomes" id="UP000435177">
    <property type="component" value="Unassembled WGS sequence"/>
</dbReference>
<sequence>MIPIQQVAKQLGITVRTLRYYDQIGLLKAVSKTEGGHRLYTEDNLKKLQQIRFLKEMGFRLDEIKSMLLKPDWNWNSALKSQLAYVLEEQERLRHMESSLRELISGIAMDGEGNLMAMQKLIRLSRQDREKQAAFKTAVLSEKEMGLWQQLPRMKAEDPDSLEWIALIGQVQRCMKEGPSSPRIQSIIRRMAEKTEEKFAEEPEFLDKLWELRKSPEASEQLGFYPIDAEVLHFLEKAFELYHSGLQQDSQDQEEASL</sequence>
<reference evidence="4 5" key="1">
    <citation type="submission" date="2017-07" db="EMBL/GenBank/DDBJ databases">
        <title>Isolation and whole genome analysis of endospore-forming bacteria from heroin.</title>
        <authorList>
            <person name="Kalinowski J."/>
            <person name="Ahrens B."/>
            <person name="Al-Dilaimi A."/>
            <person name="Winkler A."/>
            <person name="Wibberg D."/>
            <person name="Schleenbecker U."/>
            <person name="Ruckert C."/>
            <person name="Wolfel R."/>
            <person name="Grass G."/>
        </authorList>
    </citation>
    <scope>NUCLEOTIDE SEQUENCE [LARGE SCALE GENOMIC DNA]</scope>
    <source>
        <strain evidence="4 5">7537-G1</strain>
    </source>
</reference>
<gene>
    <name evidence="4" type="ORF">CHH67_06250</name>
    <name evidence="3" type="ORF">GNP94_03555</name>
</gene>
<dbReference type="EMBL" id="NPBY01000021">
    <property type="protein sequence ID" value="PAD78509.1"/>
    <property type="molecule type" value="Genomic_DNA"/>
</dbReference>
<dbReference type="RefSeq" id="WP_095264396.1">
    <property type="nucleotide sequence ID" value="NZ_NPBY01000021.1"/>
</dbReference>
<dbReference type="GO" id="GO:0003677">
    <property type="term" value="F:DNA binding"/>
    <property type="evidence" value="ECO:0007669"/>
    <property type="project" value="UniProtKB-KW"/>
</dbReference>
<name>A0A268EZF7_9BACL</name>
<dbReference type="SUPFAM" id="SSF46955">
    <property type="entry name" value="Putative DNA-binding domain"/>
    <property type="match status" value="1"/>
</dbReference>
<dbReference type="Pfam" id="PF13411">
    <property type="entry name" value="MerR_1"/>
    <property type="match status" value="1"/>
</dbReference>
<organism evidence="4 5">
    <name type="scientific">Paenibacillus campinasensis</name>
    <dbReference type="NCBI Taxonomy" id="66347"/>
    <lineage>
        <taxon>Bacteria</taxon>
        <taxon>Bacillati</taxon>
        <taxon>Bacillota</taxon>
        <taxon>Bacilli</taxon>
        <taxon>Bacillales</taxon>
        <taxon>Paenibacillaceae</taxon>
        <taxon>Paenibacillus</taxon>
    </lineage>
</organism>
<evidence type="ECO:0000256" key="1">
    <source>
        <dbReference type="ARBA" id="ARBA00023125"/>
    </source>
</evidence>
<accession>A0A268EZF7</accession>
<keyword evidence="1" id="KW-0238">DNA-binding</keyword>
<protein>
    <submittedName>
        <fullName evidence="4">MerR family transcriptional regulator</fullName>
    </submittedName>
</protein>
<dbReference type="GO" id="GO:0003700">
    <property type="term" value="F:DNA-binding transcription factor activity"/>
    <property type="evidence" value="ECO:0007669"/>
    <property type="project" value="InterPro"/>
</dbReference>
<dbReference type="PANTHER" id="PTHR30204">
    <property type="entry name" value="REDOX-CYCLING DRUG-SENSING TRANSCRIPTIONAL ACTIVATOR SOXR"/>
    <property type="match status" value="1"/>
</dbReference>
<keyword evidence="6" id="KW-1185">Reference proteome</keyword>
<proteinExistence type="predicted"/>
<feature type="domain" description="HTH merR-type" evidence="2">
    <location>
        <begin position="1"/>
        <end position="70"/>
    </location>
</feature>
<dbReference type="SMART" id="SM00422">
    <property type="entry name" value="HTH_MERR"/>
    <property type="match status" value="1"/>
</dbReference>
<reference evidence="3 6" key="2">
    <citation type="submission" date="2019-11" db="EMBL/GenBank/DDBJ databases">
        <title>Draft genome sequences of five Paenibacillus species of dairy origin.</title>
        <authorList>
            <person name="Olajide A.M."/>
            <person name="Chen S."/>
            <person name="Lapointe G."/>
        </authorList>
    </citation>
    <scope>NUCLEOTIDE SEQUENCE [LARGE SCALE GENOMIC DNA]</scope>
    <source>
        <strain evidence="3 6">3CS1</strain>
    </source>
</reference>
<dbReference type="OrthoDB" id="1894615at2"/>
<evidence type="ECO:0000313" key="4">
    <source>
        <dbReference type="EMBL" id="PAD78509.1"/>
    </source>
</evidence>
<dbReference type="PRINTS" id="PR00040">
    <property type="entry name" value="HTHMERR"/>
</dbReference>
<evidence type="ECO:0000259" key="2">
    <source>
        <dbReference type="PROSITE" id="PS50937"/>
    </source>
</evidence>
<dbReference type="PROSITE" id="PS50937">
    <property type="entry name" value="HTH_MERR_2"/>
    <property type="match status" value="1"/>
</dbReference>
<dbReference type="PANTHER" id="PTHR30204:SF96">
    <property type="entry name" value="CHROMOSOME-ANCHORING PROTEIN RACA"/>
    <property type="match status" value="1"/>
</dbReference>
<comment type="caution">
    <text evidence="4">The sequence shown here is derived from an EMBL/GenBank/DDBJ whole genome shotgun (WGS) entry which is preliminary data.</text>
</comment>
<dbReference type="InterPro" id="IPR047057">
    <property type="entry name" value="MerR_fam"/>
</dbReference>
<dbReference type="CDD" id="cd01106">
    <property type="entry name" value="HTH_TipAL-Mta"/>
    <property type="match status" value="1"/>
</dbReference>
<dbReference type="AlphaFoldDB" id="A0A268EZF7"/>
<dbReference type="Proteomes" id="UP000215596">
    <property type="component" value="Unassembled WGS sequence"/>
</dbReference>